<dbReference type="PANTHER" id="PTHR31234">
    <property type="entry name" value="LATE EMBRYOGENESIS ABUNDANT (LEA) HYDROXYPROLINE-RICH GLYCOPROTEIN FAMILY"/>
    <property type="match status" value="1"/>
</dbReference>
<dbReference type="InterPro" id="IPR004864">
    <property type="entry name" value="LEA_2"/>
</dbReference>
<evidence type="ECO:0000313" key="7">
    <source>
        <dbReference type="EMBL" id="PNR43333.1"/>
    </source>
</evidence>
<evidence type="ECO:0000259" key="6">
    <source>
        <dbReference type="Pfam" id="PF03168"/>
    </source>
</evidence>
<keyword evidence="2 5" id="KW-0812">Transmembrane</keyword>
<evidence type="ECO:0000313" key="8">
    <source>
        <dbReference type="EnsemblPlants" id="PAC:32974819.CDS.1"/>
    </source>
</evidence>
<feature type="domain" description="Late embryogenesis abundant protein LEA-2 subgroup" evidence="6">
    <location>
        <begin position="126"/>
        <end position="227"/>
    </location>
</feature>
<evidence type="ECO:0000256" key="4">
    <source>
        <dbReference type="ARBA" id="ARBA00023136"/>
    </source>
</evidence>
<dbReference type="Gramene" id="Pp3c12_2240V3.2">
    <property type="protein sequence ID" value="PAC:32974820.CDS.1"/>
    <property type="gene ID" value="Pp3c12_2240"/>
</dbReference>
<organism evidence="7">
    <name type="scientific">Physcomitrium patens</name>
    <name type="common">Spreading-leaved earth moss</name>
    <name type="synonym">Physcomitrella patens</name>
    <dbReference type="NCBI Taxonomy" id="3218"/>
    <lineage>
        <taxon>Eukaryota</taxon>
        <taxon>Viridiplantae</taxon>
        <taxon>Streptophyta</taxon>
        <taxon>Embryophyta</taxon>
        <taxon>Bryophyta</taxon>
        <taxon>Bryophytina</taxon>
        <taxon>Bryopsida</taxon>
        <taxon>Funariidae</taxon>
        <taxon>Funariales</taxon>
        <taxon>Funariaceae</taxon>
        <taxon>Physcomitrium</taxon>
    </lineage>
</organism>
<keyword evidence="3 5" id="KW-1133">Transmembrane helix</keyword>
<sequence length="251" mass="27489">MATKFMSNISRTFSNSGFSRTYSSSPKPFHFTRLHQTNTTPLPPPTTSKLKKSHSACWTIFCCCLTGCISMLITAAIVLGITALILWLVLRPIHTPKYDVEDFRVGAFVYNPTPRSLDSQVSFIIKADNPNGKIGIKYESVDIDTQYQSQFLGTTPVAAGYYHGHRNITRFPVTIATKGLILDPTTGATLQGHIATGDIPLLLHVRARFNLKIGAITTPSYTVKVNCDVNIKPPTATTSATVLRAPTCKKV</sequence>
<feature type="transmembrane region" description="Helical" evidence="5">
    <location>
        <begin position="57"/>
        <end position="90"/>
    </location>
</feature>
<evidence type="ECO:0000256" key="1">
    <source>
        <dbReference type="ARBA" id="ARBA00004167"/>
    </source>
</evidence>
<dbReference type="GO" id="GO:0098542">
    <property type="term" value="P:defense response to other organism"/>
    <property type="evidence" value="ECO:0007669"/>
    <property type="project" value="InterPro"/>
</dbReference>
<evidence type="ECO:0000256" key="2">
    <source>
        <dbReference type="ARBA" id="ARBA00022692"/>
    </source>
</evidence>
<name>A0A2K1JP47_PHYPA</name>
<keyword evidence="4 5" id="KW-0472">Membrane</keyword>
<dbReference type="PaxDb" id="3218-PP1S128_100V6.1"/>
<dbReference type="AlphaFoldDB" id="A0A2K1JP47"/>
<dbReference type="InterPro" id="IPR044839">
    <property type="entry name" value="NDR1-like"/>
</dbReference>
<comment type="subcellular location">
    <subcellularLocation>
        <location evidence="1">Membrane</location>
        <topology evidence="1">Single-pass membrane protein</topology>
    </subcellularLocation>
</comment>
<proteinExistence type="predicted"/>
<dbReference type="EnsemblPlants" id="Pp3c12_2240V3.1">
    <property type="protein sequence ID" value="PAC:32974819.CDS.1"/>
    <property type="gene ID" value="Pp3c12_2240"/>
</dbReference>
<dbReference type="Proteomes" id="UP000006727">
    <property type="component" value="Chromosome 12"/>
</dbReference>
<dbReference type="PANTHER" id="PTHR31234:SF2">
    <property type="entry name" value="OS05G0199100 PROTEIN"/>
    <property type="match status" value="1"/>
</dbReference>
<evidence type="ECO:0000256" key="3">
    <source>
        <dbReference type="ARBA" id="ARBA00022989"/>
    </source>
</evidence>
<reference evidence="7 9" key="1">
    <citation type="journal article" date="2008" name="Science">
        <title>The Physcomitrella genome reveals evolutionary insights into the conquest of land by plants.</title>
        <authorList>
            <person name="Rensing S."/>
            <person name="Lang D."/>
            <person name="Zimmer A."/>
            <person name="Terry A."/>
            <person name="Salamov A."/>
            <person name="Shapiro H."/>
            <person name="Nishiyama T."/>
            <person name="Perroud P.-F."/>
            <person name="Lindquist E."/>
            <person name="Kamisugi Y."/>
            <person name="Tanahashi T."/>
            <person name="Sakakibara K."/>
            <person name="Fujita T."/>
            <person name="Oishi K."/>
            <person name="Shin-I T."/>
            <person name="Kuroki Y."/>
            <person name="Toyoda A."/>
            <person name="Suzuki Y."/>
            <person name="Hashimoto A."/>
            <person name="Yamaguchi K."/>
            <person name="Sugano A."/>
            <person name="Kohara Y."/>
            <person name="Fujiyama A."/>
            <person name="Anterola A."/>
            <person name="Aoki S."/>
            <person name="Ashton N."/>
            <person name="Barbazuk W.B."/>
            <person name="Barker E."/>
            <person name="Bennetzen J."/>
            <person name="Bezanilla M."/>
            <person name="Blankenship R."/>
            <person name="Cho S.H."/>
            <person name="Dutcher S."/>
            <person name="Estelle M."/>
            <person name="Fawcett J.A."/>
            <person name="Gundlach H."/>
            <person name="Hanada K."/>
            <person name="Heyl A."/>
            <person name="Hicks K.A."/>
            <person name="Hugh J."/>
            <person name="Lohr M."/>
            <person name="Mayer K."/>
            <person name="Melkozernov A."/>
            <person name="Murata T."/>
            <person name="Nelson D."/>
            <person name="Pils B."/>
            <person name="Prigge M."/>
            <person name="Reiss B."/>
            <person name="Renner T."/>
            <person name="Rombauts S."/>
            <person name="Rushton P."/>
            <person name="Sanderfoot A."/>
            <person name="Schween G."/>
            <person name="Shiu S.-H."/>
            <person name="Stueber K."/>
            <person name="Theodoulou F.L."/>
            <person name="Tu H."/>
            <person name="Van de Peer Y."/>
            <person name="Verrier P.J."/>
            <person name="Waters E."/>
            <person name="Wood A."/>
            <person name="Yang L."/>
            <person name="Cove D."/>
            <person name="Cuming A."/>
            <person name="Hasebe M."/>
            <person name="Lucas S."/>
            <person name="Mishler D.B."/>
            <person name="Reski R."/>
            <person name="Grigoriev I."/>
            <person name="Quatrano R.S."/>
            <person name="Boore J.L."/>
        </authorList>
    </citation>
    <scope>NUCLEOTIDE SEQUENCE [LARGE SCALE GENOMIC DNA]</scope>
    <source>
        <strain evidence="8 9">cv. Gransden 2004</strain>
    </source>
</reference>
<evidence type="ECO:0000256" key="5">
    <source>
        <dbReference type="SAM" id="Phobius"/>
    </source>
</evidence>
<dbReference type="EMBL" id="ABEU02000012">
    <property type="protein sequence ID" value="PNR43333.1"/>
    <property type="molecule type" value="Genomic_DNA"/>
</dbReference>
<dbReference type="GO" id="GO:0016020">
    <property type="term" value="C:membrane"/>
    <property type="evidence" value="ECO:0007669"/>
    <property type="project" value="UniProtKB-SubCell"/>
</dbReference>
<reference evidence="7 9" key="2">
    <citation type="journal article" date="2018" name="Plant J.">
        <title>The Physcomitrella patens chromosome-scale assembly reveals moss genome structure and evolution.</title>
        <authorList>
            <person name="Lang D."/>
            <person name="Ullrich K.K."/>
            <person name="Murat F."/>
            <person name="Fuchs J."/>
            <person name="Jenkins J."/>
            <person name="Haas F.B."/>
            <person name="Piednoel M."/>
            <person name="Gundlach H."/>
            <person name="Van Bel M."/>
            <person name="Meyberg R."/>
            <person name="Vives C."/>
            <person name="Morata J."/>
            <person name="Symeonidi A."/>
            <person name="Hiss M."/>
            <person name="Muchero W."/>
            <person name="Kamisugi Y."/>
            <person name="Saleh O."/>
            <person name="Blanc G."/>
            <person name="Decker E.L."/>
            <person name="van Gessel N."/>
            <person name="Grimwood J."/>
            <person name="Hayes R.D."/>
            <person name="Graham S.W."/>
            <person name="Gunter L.E."/>
            <person name="McDaniel S.F."/>
            <person name="Hoernstein S.N.W."/>
            <person name="Larsson A."/>
            <person name="Li F.W."/>
            <person name="Perroud P.F."/>
            <person name="Phillips J."/>
            <person name="Ranjan P."/>
            <person name="Rokshar D.S."/>
            <person name="Rothfels C.J."/>
            <person name="Schneider L."/>
            <person name="Shu S."/>
            <person name="Stevenson D.W."/>
            <person name="Thummler F."/>
            <person name="Tillich M."/>
            <person name="Villarreal Aguilar J.C."/>
            <person name="Widiez T."/>
            <person name="Wong G.K."/>
            <person name="Wymore A."/>
            <person name="Zhang Y."/>
            <person name="Zimmer A.D."/>
            <person name="Quatrano R.S."/>
            <person name="Mayer K.F.X."/>
            <person name="Goodstein D."/>
            <person name="Casacuberta J.M."/>
            <person name="Vandepoele K."/>
            <person name="Reski R."/>
            <person name="Cuming A.C."/>
            <person name="Tuskan G.A."/>
            <person name="Maumus F."/>
            <person name="Salse J."/>
            <person name="Schmutz J."/>
            <person name="Rensing S.A."/>
        </authorList>
    </citation>
    <scope>NUCLEOTIDE SEQUENCE [LARGE SCALE GENOMIC DNA]</scope>
    <source>
        <strain evidence="8 9">cv. Gransden 2004</strain>
    </source>
</reference>
<dbReference type="EnsemblPlants" id="Pp3c12_2240V3.2">
    <property type="protein sequence ID" value="PAC:32974820.CDS.1"/>
    <property type="gene ID" value="Pp3c12_2240"/>
</dbReference>
<gene>
    <name evidence="8" type="primary">LOC112289941</name>
    <name evidence="7" type="ORF">PHYPA_015713</name>
</gene>
<accession>A0A2K1JP47</accession>
<protein>
    <recommendedName>
        <fullName evidence="6">Late embryogenesis abundant protein LEA-2 subgroup domain-containing protein</fullName>
    </recommendedName>
</protein>
<keyword evidence="9" id="KW-1185">Reference proteome</keyword>
<dbReference type="Pfam" id="PF03168">
    <property type="entry name" value="LEA_2"/>
    <property type="match status" value="1"/>
</dbReference>
<reference evidence="8" key="3">
    <citation type="submission" date="2020-12" db="UniProtKB">
        <authorList>
            <consortium name="EnsemblPlants"/>
        </authorList>
    </citation>
    <scope>IDENTIFICATION</scope>
</reference>
<dbReference type="OrthoDB" id="669838at2759"/>
<dbReference type="Gramene" id="Pp3c12_2240V3.1">
    <property type="protein sequence ID" value="PAC:32974819.CDS.1"/>
    <property type="gene ID" value="Pp3c12_2240"/>
</dbReference>
<evidence type="ECO:0000313" key="9">
    <source>
        <dbReference type="Proteomes" id="UP000006727"/>
    </source>
</evidence>